<name>A0A401U992_9BACT</name>
<keyword evidence="2" id="KW-1185">Reference proteome</keyword>
<organism evidence="1 2">
    <name type="scientific">Chryseotalea sanaruensis</name>
    <dbReference type="NCBI Taxonomy" id="2482724"/>
    <lineage>
        <taxon>Bacteria</taxon>
        <taxon>Pseudomonadati</taxon>
        <taxon>Bacteroidota</taxon>
        <taxon>Cytophagia</taxon>
        <taxon>Cytophagales</taxon>
        <taxon>Chryseotaleaceae</taxon>
        <taxon>Chryseotalea</taxon>
    </lineage>
</organism>
<evidence type="ECO:0000313" key="1">
    <source>
        <dbReference type="EMBL" id="GCC51478.1"/>
    </source>
</evidence>
<evidence type="ECO:0008006" key="3">
    <source>
        <dbReference type="Google" id="ProtNLM"/>
    </source>
</evidence>
<dbReference type="AlphaFoldDB" id="A0A401U992"/>
<dbReference type="OrthoDB" id="978166at2"/>
<dbReference type="EMBL" id="BHXQ01000003">
    <property type="protein sequence ID" value="GCC51478.1"/>
    <property type="molecule type" value="Genomic_DNA"/>
</dbReference>
<dbReference type="Proteomes" id="UP000288227">
    <property type="component" value="Unassembled WGS sequence"/>
</dbReference>
<reference evidence="1 2" key="1">
    <citation type="submission" date="2018-11" db="EMBL/GenBank/DDBJ databases">
        <title>Chryseotalea sanarue gen. nov., sp., nov., a member of the family Cytophagaceae, isolated from a brackish lake in Hamamatsu Japan.</title>
        <authorList>
            <person name="Maejima Y."/>
            <person name="Iino T."/>
            <person name="Muraguchi Y."/>
            <person name="Fukuda K."/>
            <person name="Ohkuma M."/>
            <person name="Moriuchi R."/>
            <person name="Dohra H."/>
            <person name="Kimbara K."/>
            <person name="Shintani M."/>
        </authorList>
    </citation>
    <scope>NUCLEOTIDE SEQUENCE [LARGE SCALE GENOMIC DNA]</scope>
    <source>
        <strain evidence="1 2">Ys</strain>
    </source>
</reference>
<accession>A0A401U992</accession>
<proteinExistence type="predicted"/>
<dbReference type="Gene3D" id="1.10.10.1320">
    <property type="entry name" value="Anti-sigma factor, zinc-finger domain"/>
    <property type="match status" value="1"/>
</dbReference>
<sequence>MSYKPNEAAWMAYLYGEMESEERERMELYLTANANARLELENMKALQQMLRTVEDKEVIAPPIVVDNNKTRSLWDFPYAKTIVSIAASLLLIMVVGRLTDTSISSDDTGIHISFGSKVITPPVDNTPMLTQTEVQDMINASLHQNNDTWQQNLTENRLKIDESIRKNLAANNRNSERVDALVQQVASASNDQIAAYVASLQTENMRMMQDYMKLTTNEQKDYMENLLVDFSKYLQQQRNDDLRLLQTKITDVEQNNNLFKAETEQILTSLISNSGTSFQKSGIRN</sequence>
<comment type="caution">
    <text evidence="1">The sequence shown here is derived from an EMBL/GenBank/DDBJ whole genome shotgun (WGS) entry which is preliminary data.</text>
</comment>
<gene>
    <name evidence="1" type="ORF">SanaruYs_17030</name>
</gene>
<evidence type="ECO:0000313" key="2">
    <source>
        <dbReference type="Proteomes" id="UP000288227"/>
    </source>
</evidence>
<protein>
    <recommendedName>
        <fullName evidence="3">Anti-sigma factor</fullName>
    </recommendedName>
</protein>
<dbReference type="InterPro" id="IPR041916">
    <property type="entry name" value="Anti_sigma_zinc_sf"/>
</dbReference>
<dbReference type="RefSeq" id="WP_127122141.1">
    <property type="nucleotide sequence ID" value="NZ_BHXQ01000003.1"/>
</dbReference>